<dbReference type="EMBL" id="BLLF01003138">
    <property type="protein sequence ID" value="GFH26464.1"/>
    <property type="molecule type" value="Genomic_DNA"/>
</dbReference>
<protein>
    <submittedName>
        <fullName evidence="1">Uncharacterized protein</fullName>
    </submittedName>
</protein>
<reference evidence="1 2" key="1">
    <citation type="submission" date="2020-02" db="EMBL/GenBank/DDBJ databases">
        <title>Draft genome sequence of Haematococcus lacustris strain NIES-144.</title>
        <authorList>
            <person name="Morimoto D."/>
            <person name="Nakagawa S."/>
            <person name="Yoshida T."/>
            <person name="Sawayama S."/>
        </authorList>
    </citation>
    <scope>NUCLEOTIDE SEQUENCE [LARGE SCALE GENOMIC DNA]</scope>
    <source>
        <strain evidence="1 2">NIES-144</strain>
    </source>
</reference>
<feature type="non-terminal residue" evidence="1">
    <location>
        <position position="105"/>
    </location>
</feature>
<organism evidence="1 2">
    <name type="scientific">Haematococcus lacustris</name>
    <name type="common">Green alga</name>
    <name type="synonym">Haematococcus pluvialis</name>
    <dbReference type="NCBI Taxonomy" id="44745"/>
    <lineage>
        <taxon>Eukaryota</taxon>
        <taxon>Viridiplantae</taxon>
        <taxon>Chlorophyta</taxon>
        <taxon>core chlorophytes</taxon>
        <taxon>Chlorophyceae</taxon>
        <taxon>CS clade</taxon>
        <taxon>Chlamydomonadales</taxon>
        <taxon>Haematococcaceae</taxon>
        <taxon>Haematococcus</taxon>
    </lineage>
</organism>
<gene>
    <name evidence="1" type="ORF">HaLaN_24618</name>
</gene>
<keyword evidence="2" id="KW-1185">Reference proteome</keyword>
<name>A0A6A0A336_HAELA</name>
<comment type="caution">
    <text evidence="1">The sequence shown here is derived from an EMBL/GenBank/DDBJ whole genome shotgun (WGS) entry which is preliminary data.</text>
</comment>
<dbReference type="AlphaFoldDB" id="A0A6A0A336"/>
<sequence length="105" mass="10382">MMRPNVVVGVVGATGAIGGTLIKQLTAASAALIVGVTSSRCQLFNAAGMGPTWREELTAGRGQVLDLAGFAHLVHSAAASGSDKGGQPGCGILVDCSASDSVPDM</sequence>
<dbReference type="InterPro" id="IPR036291">
    <property type="entry name" value="NAD(P)-bd_dom_sf"/>
</dbReference>
<accession>A0A6A0A336</accession>
<evidence type="ECO:0000313" key="2">
    <source>
        <dbReference type="Proteomes" id="UP000485058"/>
    </source>
</evidence>
<evidence type="ECO:0000313" key="1">
    <source>
        <dbReference type="EMBL" id="GFH26464.1"/>
    </source>
</evidence>
<dbReference type="SUPFAM" id="SSF51735">
    <property type="entry name" value="NAD(P)-binding Rossmann-fold domains"/>
    <property type="match status" value="1"/>
</dbReference>
<proteinExistence type="predicted"/>
<dbReference type="Proteomes" id="UP000485058">
    <property type="component" value="Unassembled WGS sequence"/>
</dbReference>
<dbReference type="Gene3D" id="3.40.50.720">
    <property type="entry name" value="NAD(P)-binding Rossmann-like Domain"/>
    <property type="match status" value="1"/>
</dbReference>